<name>A0A3E0IAP6_9PSEU</name>
<accession>A0A3E0IAP6</accession>
<evidence type="ECO:0008006" key="3">
    <source>
        <dbReference type="Google" id="ProtNLM"/>
    </source>
</evidence>
<keyword evidence="2" id="KW-1185">Reference proteome</keyword>
<dbReference type="Proteomes" id="UP000256269">
    <property type="component" value="Unassembled WGS sequence"/>
</dbReference>
<sequence length="308" mass="34265">MGLQPGGARFALQAAVSANLQPEVDGQFGGDAVDLCALFMSPTMLDRGALVGLAHDLTMVGHGPEAEKIRKAADNLAQREADATFYNRIVAAEFAGADYQMLIADLISYAFPTLLSWLRRGTVFGQSKQRGRPVFYDERDLDELRRDKELREELAYEIIAEAIKLFRTKGLDGTGWSIEGGAALTTYFVGSCLAVFPGVWRRWRREQQRERVYDHTEHVLDFDTAARKVLDPRICADPADVAAARDLVRTELAAMKGPLRDVAELIVLHGCTLVEAASQLGTTPGAVEQRLRRYRNEITRRRKERVGT</sequence>
<dbReference type="SUPFAM" id="SSF88659">
    <property type="entry name" value="Sigma3 and sigma4 domains of RNA polymerase sigma factors"/>
    <property type="match status" value="1"/>
</dbReference>
<dbReference type="OrthoDB" id="3215396at2"/>
<organism evidence="1 2">
    <name type="scientific">Kutzneria buriramensis</name>
    <dbReference type="NCBI Taxonomy" id="1045776"/>
    <lineage>
        <taxon>Bacteria</taxon>
        <taxon>Bacillati</taxon>
        <taxon>Actinomycetota</taxon>
        <taxon>Actinomycetes</taxon>
        <taxon>Pseudonocardiales</taxon>
        <taxon>Pseudonocardiaceae</taxon>
        <taxon>Kutzneria</taxon>
    </lineage>
</organism>
<dbReference type="Gene3D" id="1.10.10.10">
    <property type="entry name" value="Winged helix-like DNA-binding domain superfamily/Winged helix DNA-binding domain"/>
    <property type="match status" value="1"/>
</dbReference>
<dbReference type="AlphaFoldDB" id="A0A3E0IAP6"/>
<dbReference type="InterPro" id="IPR013324">
    <property type="entry name" value="RNA_pol_sigma_r3/r4-like"/>
</dbReference>
<protein>
    <recommendedName>
        <fullName evidence="3">DNA-directed RNA polymerase specialized sigma24 family protein</fullName>
    </recommendedName>
</protein>
<dbReference type="InterPro" id="IPR036388">
    <property type="entry name" value="WH-like_DNA-bd_sf"/>
</dbReference>
<reference evidence="1 2" key="1">
    <citation type="submission" date="2018-08" db="EMBL/GenBank/DDBJ databases">
        <title>Genomic Encyclopedia of Archaeal and Bacterial Type Strains, Phase II (KMG-II): from individual species to whole genera.</title>
        <authorList>
            <person name="Goeker M."/>
        </authorList>
    </citation>
    <scope>NUCLEOTIDE SEQUENCE [LARGE SCALE GENOMIC DNA]</scope>
    <source>
        <strain evidence="1 2">DSM 45791</strain>
    </source>
</reference>
<proteinExistence type="predicted"/>
<dbReference type="RefSeq" id="WP_147328353.1">
    <property type="nucleotide sequence ID" value="NZ_CP144375.1"/>
</dbReference>
<evidence type="ECO:0000313" key="1">
    <source>
        <dbReference type="EMBL" id="REH55215.1"/>
    </source>
</evidence>
<evidence type="ECO:0000313" key="2">
    <source>
        <dbReference type="Proteomes" id="UP000256269"/>
    </source>
</evidence>
<comment type="caution">
    <text evidence="1">The sequence shown here is derived from an EMBL/GenBank/DDBJ whole genome shotgun (WGS) entry which is preliminary data.</text>
</comment>
<dbReference type="EMBL" id="QUNO01000001">
    <property type="protein sequence ID" value="REH55215.1"/>
    <property type="molecule type" value="Genomic_DNA"/>
</dbReference>
<gene>
    <name evidence="1" type="ORF">BCF44_101232</name>
</gene>